<evidence type="ECO:0000313" key="4">
    <source>
        <dbReference type="RefSeq" id="XP_036359380.1"/>
    </source>
</evidence>
<evidence type="ECO:0000313" key="3">
    <source>
        <dbReference type="Proteomes" id="UP000515154"/>
    </source>
</evidence>
<feature type="region of interest" description="Disordered" evidence="1">
    <location>
        <begin position="113"/>
        <end position="154"/>
    </location>
</feature>
<keyword evidence="3" id="KW-1185">Reference proteome</keyword>
<name>A0A7E6EWP9_9MOLL</name>
<organism evidence="3 4">
    <name type="scientific">Octopus sinensis</name>
    <name type="common">East Asian common octopus</name>
    <dbReference type="NCBI Taxonomy" id="2607531"/>
    <lineage>
        <taxon>Eukaryota</taxon>
        <taxon>Metazoa</taxon>
        <taxon>Spiralia</taxon>
        <taxon>Lophotrochozoa</taxon>
        <taxon>Mollusca</taxon>
        <taxon>Cephalopoda</taxon>
        <taxon>Coleoidea</taxon>
        <taxon>Octopodiformes</taxon>
        <taxon>Octopoda</taxon>
        <taxon>Incirrata</taxon>
        <taxon>Octopodidae</taxon>
        <taxon>Octopus</taxon>
    </lineage>
</organism>
<feature type="chain" id="PRO_5028905511" evidence="2">
    <location>
        <begin position="19"/>
        <end position="154"/>
    </location>
</feature>
<keyword evidence="2" id="KW-0732">Signal</keyword>
<evidence type="ECO:0000256" key="1">
    <source>
        <dbReference type="SAM" id="MobiDB-lite"/>
    </source>
</evidence>
<feature type="signal peptide" evidence="2">
    <location>
        <begin position="1"/>
        <end position="18"/>
    </location>
</feature>
<reference evidence="4" key="1">
    <citation type="submission" date="2025-08" db="UniProtKB">
        <authorList>
            <consortium name="RefSeq"/>
        </authorList>
    </citation>
    <scope>IDENTIFICATION</scope>
</reference>
<gene>
    <name evidence="4" type="primary">LOC115212787</name>
</gene>
<dbReference type="Proteomes" id="UP000515154">
    <property type="component" value="Linkage group LG6"/>
</dbReference>
<accession>A0A7E6EWP9</accession>
<evidence type="ECO:0000256" key="2">
    <source>
        <dbReference type="SAM" id="SignalP"/>
    </source>
</evidence>
<feature type="compositionally biased region" description="Polar residues" evidence="1">
    <location>
        <begin position="113"/>
        <end position="125"/>
    </location>
</feature>
<protein>
    <submittedName>
        <fullName evidence="4">Uncharacterized protein LOC115212787</fullName>
    </submittedName>
</protein>
<dbReference type="AlphaFoldDB" id="A0A7E6EWP9"/>
<proteinExistence type="predicted"/>
<dbReference type="KEGG" id="osn:115212787"/>
<sequence>MIRLFPICLLFLIKVTVSKEADGNDCKGCFFEDKCRKYEEEWLEKLEIMCATRTCHRMSDVEWKVYAKSVFCLTGDGECVENGTTWAAPEDDECWTHTCKILGTRNIRIESTSGGDCADATTNSPNERRNRRETSLRKTKRGPNGPTEPTFYSR</sequence>
<feature type="compositionally biased region" description="Basic and acidic residues" evidence="1">
    <location>
        <begin position="126"/>
        <end position="136"/>
    </location>
</feature>
<dbReference type="RefSeq" id="XP_036359380.1">
    <property type="nucleotide sequence ID" value="XM_036503487.1"/>
</dbReference>